<dbReference type="PANTHER" id="PTHR43433:SF5">
    <property type="entry name" value="AB HYDROLASE-1 DOMAIN-CONTAINING PROTEIN"/>
    <property type="match status" value="1"/>
</dbReference>
<comment type="caution">
    <text evidence="2">The sequence shown here is derived from an EMBL/GenBank/DDBJ whole genome shotgun (WGS) entry which is preliminary data.</text>
</comment>
<organism evidence="2 3">
    <name type="scientific">Winogradskya consettensis</name>
    <dbReference type="NCBI Taxonomy" id="113560"/>
    <lineage>
        <taxon>Bacteria</taxon>
        <taxon>Bacillati</taxon>
        <taxon>Actinomycetota</taxon>
        <taxon>Actinomycetes</taxon>
        <taxon>Micromonosporales</taxon>
        <taxon>Micromonosporaceae</taxon>
        <taxon>Winogradskya</taxon>
    </lineage>
</organism>
<evidence type="ECO:0000313" key="2">
    <source>
        <dbReference type="EMBL" id="GIM84308.1"/>
    </source>
</evidence>
<dbReference type="EMBL" id="BOQP01000063">
    <property type="protein sequence ID" value="GIM84308.1"/>
    <property type="molecule type" value="Genomic_DNA"/>
</dbReference>
<dbReference type="PANTHER" id="PTHR43433">
    <property type="entry name" value="HYDROLASE, ALPHA/BETA FOLD FAMILY PROTEIN"/>
    <property type="match status" value="1"/>
</dbReference>
<dbReference type="AlphaFoldDB" id="A0A919VZ39"/>
<dbReference type="SUPFAM" id="SSF53474">
    <property type="entry name" value="alpha/beta-Hydrolases"/>
    <property type="match status" value="1"/>
</dbReference>
<keyword evidence="2" id="KW-0378">Hydrolase</keyword>
<dbReference type="GO" id="GO:0046503">
    <property type="term" value="P:glycerolipid catabolic process"/>
    <property type="evidence" value="ECO:0007669"/>
    <property type="project" value="TreeGrafter"/>
</dbReference>
<keyword evidence="3" id="KW-1185">Reference proteome</keyword>
<evidence type="ECO:0000259" key="1">
    <source>
        <dbReference type="Pfam" id="PF00561"/>
    </source>
</evidence>
<dbReference type="GO" id="GO:0004806">
    <property type="term" value="F:triacylglycerol lipase activity"/>
    <property type="evidence" value="ECO:0007669"/>
    <property type="project" value="TreeGrafter"/>
</dbReference>
<dbReference type="Proteomes" id="UP000680865">
    <property type="component" value="Unassembled WGS sequence"/>
</dbReference>
<reference evidence="2" key="1">
    <citation type="submission" date="2021-03" db="EMBL/GenBank/DDBJ databases">
        <title>Whole genome shotgun sequence of Actinoplanes consettensis NBRC 14913.</title>
        <authorList>
            <person name="Komaki H."/>
            <person name="Tamura T."/>
        </authorList>
    </citation>
    <scope>NUCLEOTIDE SEQUENCE</scope>
    <source>
        <strain evidence="2">NBRC 14913</strain>
    </source>
</reference>
<sequence>MNVHVYAGKGENVPVARTNGVELAYETLGDPAAPALLLVMGLGAHLTDWPLEFTEQLAAYGFHVIRFDNRDAGLSTALDDSGVPDIPALMGGDRSSAPYLIADLAADAAGLLDTLGVQRAHVVGASLGGMIAQQLTIDYPDRVASLCSIMSTTGDLSVGRPRPEAAAVIGRPPSASREEVIAGSVAGSRVIGSPGFPATEEYLTARAAAKYDRAYRPLGTLRQYAAVLASPDRTQALRRVTAPALVIHGEDDPLIDVSGGRATAAAIPGSTLLTIPGMGHDLPRELWPRITAAIARNAA</sequence>
<name>A0A919VZ39_9ACTN</name>
<dbReference type="Gene3D" id="3.40.50.1820">
    <property type="entry name" value="alpha/beta hydrolase"/>
    <property type="match status" value="1"/>
</dbReference>
<dbReference type="InterPro" id="IPR029058">
    <property type="entry name" value="AB_hydrolase_fold"/>
</dbReference>
<protein>
    <submittedName>
        <fullName evidence="2">Alpha/beta hydrolase</fullName>
    </submittedName>
</protein>
<dbReference type="InterPro" id="IPR000073">
    <property type="entry name" value="AB_hydrolase_1"/>
</dbReference>
<proteinExistence type="predicted"/>
<accession>A0A919VZ39</accession>
<dbReference type="InterPro" id="IPR050471">
    <property type="entry name" value="AB_hydrolase"/>
</dbReference>
<evidence type="ECO:0000313" key="3">
    <source>
        <dbReference type="Proteomes" id="UP000680865"/>
    </source>
</evidence>
<dbReference type="Pfam" id="PF00561">
    <property type="entry name" value="Abhydrolase_1"/>
    <property type="match status" value="1"/>
</dbReference>
<feature type="domain" description="AB hydrolase-1" evidence="1">
    <location>
        <begin position="34"/>
        <end position="281"/>
    </location>
</feature>
<gene>
    <name evidence="2" type="ORF">Aco04nite_90820</name>
</gene>